<dbReference type="AlphaFoldDB" id="A0A7J6LXJ3"/>
<dbReference type="OrthoDB" id="10290220at2759"/>
<protein>
    <submittedName>
        <fullName evidence="1">Uncharacterized protein</fullName>
    </submittedName>
</protein>
<comment type="caution">
    <text evidence="1">The sequence shown here is derived from an EMBL/GenBank/DDBJ whole genome shotgun (WGS) entry which is preliminary data.</text>
</comment>
<dbReference type="InterPro" id="IPR011047">
    <property type="entry name" value="Quinoprotein_ADH-like_sf"/>
</dbReference>
<sequence length="695" mass="78179">MPQELSRHSAACLRLKAINDMFGSSEGDLLYSTWSFLAPPRPTLSLLFTVDREGYIYGMDSLGENSVLLSVDRDADDIRWISGHDMSDSDMRTVVNAFAVHRLPYGIYTDGESLYYPDYLVDPGWVIRRSLCNDERKELIPTPPGGDPHERLSEANCVSNGQLFVVQYGPRKLFKTKIPPLTNEHLDGVRNSDRFIDVEWKAVADLPLNTYSTILDIDVIAGDDDELRLVCAVYDNRSHDCFLYYFDSDGGGSFKPSTNAQMCKFVPSNDDLVCVGSRSESQIFSRTISFLDVWSMSMVYTLDYPCLFTCTLMDRLFPEDIDWIAMRSTSSSRIKYSLSECIHRRLHYFSVEMSMKWSRRSAVCLRLRALTKRCDASEDGLSWIIWSFLATPRFTLSPLYTAHREGYISGMDSLGGSSVLLSVEPDGEGISKISGHDMNSEAMRVVVDEFQLDGRPSNICTDGEVLYHSGVVCVSLSNGRRIGWIPPPPGADKNLSGTSCVANGELYMLGCGDRKLFKTRCPALSRFERATELVGRSASAHSVEWELVADLPIKVSEVDVLTRNDGKVKFVCVGRDPSTWECCIYYAGYEGDTRFEPFERAWMCKFVPSYDELVCVAGSPETQNFPWISLVDIWSMSMVFFQTRQGDYDWDQNISADCYLAITENGLVVLSQQKTGGYELPIFGVLVSRLQPSIK</sequence>
<accession>A0A7J6LXJ3</accession>
<dbReference type="Proteomes" id="UP000570595">
    <property type="component" value="Unassembled WGS sequence"/>
</dbReference>
<proteinExistence type="predicted"/>
<organism evidence="1 2">
    <name type="scientific">Perkinsus olseni</name>
    <name type="common">Perkinsus atlanticus</name>
    <dbReference type="NCBI Taxonomy" id="32597"/>
    <lineage>
        <taxon>Eukaryota</taxon>
        <taxon>Sar</taxon>
        <taxon>Alveolata</taxon>
        <taxon>Perkinsozoa</taxon>
        <taxon>Perkinsea</taxon>
        <taxon>Perkinsida</taxon>
        <taxon>Perkinsidae</taxon>
        <taxon>Perkinsus</taxon>
    </lineage>
</organism>
<gene>
    <name evidence="1" type="ORF">FOZ61_001298</name>
</gene>
<dbReference type="SUPFAM" id="SSF50998">
    <property type="entry name" value="Quinoprotein alcohol dehydrogenase-like"/>
    <property type="match status" value="1"/>
</dbReference>
<evidence type="ECO:0000313" key="2">
    <source>
        <dbReference type="Proteomes" id="UP000570595"/>
    </source>
</evidence>
<dbReference type="EMBL" id="JABAHT010000131">
    <property type="protein sequence ID" value="KAF4663886.1"/>
    <property type="molecule type" value="Genomic_DNA"/>
</dbReference>
<reference evidence="1 2" key="1">
    <citation type="submission" date="2020-04" db="EMBL/GenBank/DDBJ databases">
        <title>Perkinsus olseni comparative genomics.</title>
        <authorList>
            <person name="Bogema D.R."/>
        </authorList>
    </citation>
    <scope>NUCLEOTIDE SEQUENCE [LARGE SCALE GENOMIC DNA]</scope>
    <source>
        <strain evidence="1">ATCC PRA-179</strain>
    </source>
</reference>
<evidence type="ECO:0000313" key="1">
    <source>
        <dbReference type="EMBL" id="KAF4663886.1"/>
    </source>
</evidence>
<name>A0A7J6LXJ3_PEROL</name>